<dbReference type="RefSeq" id="WP_058237068.1">
    <property type="nucleotide sequence ID" value="NZ_LT629792.1"/>
</dbReference>
<evidence type="ECO:0000256" key="4">
    <source>
        <dbReference type="PIRNR" id="PIRNR016020"/>
    </source>
</evidence>
<dbReference type="PIRSF" id="PIRSF016020">
    <property type="entry name" value="PHexose_mutarotase"/>
    <property type="match status" value="1"/>
</dbReference>
<dbReference type="PANTHER" id="PTHR11122">
    <property type="entry name" value="APOSPORY-ASSOCIATED PROTEIN C-RELATED"/>
    <property type="match status" value="1"/>
</dbReference>
<dbReference type="EC" id="5.1.3.15" evidence="4"/>
<evidence type="ECO:0000256" key="3">
    <source>
        <dbReference type="ARBA" id="ARBA00023235"/>
    </source>
</evidence>
<dbReference type="Proteomes" id="UP000198976">
    <property type="component" value="Chromosome I"/>
</dbReference>
<evidence type="ECO:0000256" key="1">
    <source>
        <dbReference type="ARBA" id="ARBA00001096"/>
    </source>
</evidence>
<keyword evidence="6" id="KW-1185">Reference proteome</keyword>
<dbReference type="Gene3D" id="2.70.98.10">
    <property type="match status" value="1"/>
</dbReference>
<dbReference type="Pfam" id="PF01263">
    <property type="entry name" value="Aldose_epim"/>
    <property type="match status" value="1"/>
</dbReference>
<gene>
    <name evidence="5" type="ORF">SAMN04489714_1470</name>
</gene>
<dbReference type="InterPro" id="IPR014718">
    <property type="entry name" value="GH-type_carb-bd"/>
</dbReference>
<proteinExistence type="inferred from homology"/>
<dbReference type="EMBL" id="LT629792">
    <property type="protein sequence ID" value="SDT99143.1"/>
    <property type="molecule type" value="Genomic_DNA"/>
</dbReference>
<dbReference type="InterPro" id="IPR025532">
    <property type="entry name" value="G6P_1-epimerase"/>
</dbReference>
<accession>A0ABY0V8V5</accession>
<keyword evidence="3 4" id="KW-0413">Isomerase</keyword>
<dbReference type="InterPro" id="IPR011013">
    <property type="entry name" value="Gal_mutarotase_sf_dom"/>
</dbReference>
<comment type="similarity">
    <text evidence="2 4">Belongs to the glucose-6-phosphate 1-epimerase family.</text>
</comment>
<protein>
    <recommendedName>
        <fullName evidence="4">Putative glucose-6-phosphate 1-epimerase</fullName>
        <ecNumber evidence="4">5.1.3.15</ecNumber>
    </recommendedName>
</protein>
<dbReference type="PANTHER" id="PTHR11122:SF13">
    <property type="entry name" value="GLUCOSE-6-PHOSPHATE 1-EPIMERASE"/>
    <property type="match status" value="1"/>
</dbReference>
<evidence type="ECO:0000313" key="6">
    <source>
        <dbReference type="Proteomes" id="UP000198976"/>
    </source>
</evidence>
<organism evidence="5 6">
    <name type="scientific">Schaalia radingae</name>
    <dbReference type="NCBI Taxonomy" id="131110"/>
    <lineage>
        <taxon>Bacteria</taxon>
        <taxon>Bacillati</taxon>
        <taxon>Actinomycetota</taxon>
        <taxon>Actinomycetes</taxon>
        <taxon>Actinomycetales</taxon>
        <taxon>Actinomycetaceae</taxon>
        <taxon>Schaalia</taxon>
    </lineage>
</organism>
<evidence type="ECO:0000256" key="2">
    <source>
        <dbReference type="ARBA" id="ARBA00005866"/>
    </source>
</evidence>
<dbReference type="SUPFAM" id="SSF74650">
    <property type="entry name" value="Galactose mutarotase-like"/>
    <property type="match status" value="1"/>
</dbReference>
<dbReference type="CDD" id="cd09020">
    <property type="entry name" value="D-hex-6-P-epi_like"/>
    <property type="match status" value="1"/>
</dbReference>
<dbReference type="InterPro" id="IPR008183">
    <property type="entry name" value="Aldose_1/G6P_1-epimerase"/>
</dbReference>
<sequence>MTDSSALPTPLNLEGSSSRASISPFGAQVLEWTVDSDTPVIWMSPLAAHDGVRTPRGGVPICLPWFGAHLSDPEAPKHGFARTAMWTQISPDPADKDIARGESDSTYAEFALAHSPSQNSSQSDQPVQPGADGYFPFSFEANLSIDVADSLMMRLTVTNTDTRPFTFQEAFHTYVAVGDIKDVTIEGLDGAFYDDKSLARDHSRKQIGEVTFVRYTDRIYHSDANVQIRDPRFRRIVSIEKSGSANTIVWNPWSDTVGQFDDLESRAWQEFVCVESGNVADEAIELEPDQSHTMTVSIYVDSME</sequence>
<name>A0ABY0V8V5_9ACTO</name>
<reference evidence="5 6" key="1">
    <citation type="submission" date="2016-10" db="EMBL/GenBank/DDBJ databases">
        <authorList>
            <person name="Varghese N."/>
            <person name="Submissions S."/>
        </authorList>
    </citation>
    <scope>NUCLEOTIDE SEQUENCE [LARGE SCALE GENOMIC DNA]</scope>
    <source>
        <strain evidence="5 6">DSM 9169</strain>
    </source>
</reference>
<comment type="catalytic activity">
    <reaction evidence="1">
        <text>alpha-D-glucose 6-phosphate = beta-D-glucose 6-phosphate</text>
        <dbReference type="Rhea" id="RHEA:16249"/>
        <dbReference type="ChEBI" id="CHEBI:58225"/>
        <dbReference type="ChEBI" id="CHEBI:58247"/>
        <dbReference type="EC" id="5.1.3.15"/>
    </reaction>
</comment>
<evidence type="ECO:0000313" key="5">
    <source>
        <dbReference type="EMBL" id="SDT99143.1"/>
    </source>
</evidence>